<dbReference type="Gene3D" id="1.20.120.1920">
    <property type="entry name" value="UBAP1 SOUBA domain"/>
    <property type="match status" value="1"/>
</dbReference>
<dbReference type="PROSITE" id="PS50030">
    <property type="entry name" value="UBA"/>
    <property type="match status" value="1"/>
</dbReference>
<feature type="region of interest" description="Disordered" evidence="2">
    <location>
        <begin position="427"/>
        <end position="448"/>
    </location>
</feature>
<feature type="compositionally biased region" description="Polar residues" evidence="2">
    <location>
        <begin position="744"/>
        <end position="755"/>
    </location>
</feature>
<dbReference type="Pfam" id="PF16021">
    <property type="entry name" value="PDCD7"/>
    <property type="match status" value="2"/>
</dbReference>
<comment type="caution">
    <text evidence="4">The sequence shown here is derived from an EMBL/GenBank/DDBJ whole genome shotgun (WGS) entry which is preliminary data.</text>
</comment>
<sequence>MDSTAHLEAVHDGGYPQTQFAAAGKRASSLPGHPAPQWTPSPVSDPYGIGCDFSASSHGGVGYGGAPLFPPPYGFDPSVPPPPFGCLPPGHFPRMAPPAAAGAYSNAGLSTCQNFPQQFRAEPPRYDGGSESVFRQYDGPRDGGVPYGRHLPLRREGDGIAKQPEDEKARVRRQDTEWIKRFLQSRGKTSGTQQHQQELNSLPALGQVLYRAAELLSQLEDSCHKLQLNLHNDAVWQDSYSRARDVKQELQDKVSLLSDSKSFDLLKSKLSRTARRRACRLRARRVLQMEEKEAEERSLEKEAAIDKWRMMQIQKVEEKKKEQELKLAADAVLCEVRKKQADVKRMQDILRSLEKLRKLRKEAASRKGEAKGFCDRLRPSWGDSGITTELPCDQAFDSRLEHLRSVIKRRTAVYSAEEKALMVMLEGEQEEERRREQERRAKKERERQMQRRRRVDAMLFGEELPGACILQPFTDYYSQAQHSLQALIQIRGEWDAFLVAEDHPEGSAVPQSWILPEPPSDQAWASALQAADCLMEGVPLKIPQAASFQEVKDDVKVPVPDYLNILQEAEYEFSLENWVLAGLQSCFTPPQRTQPPSSSSSGPLPSCPPYWMMFSSPQQSRLASRHSSDFWEPNPRQRSHSLNPSVLRAKFTISDSDDEGESAAREAKADPSDRVDAGDAQPVAPCQRRPQRAFVPDLLNPPTCLSSLPHQRRKNLRQCSVTAKDVSTQQESKTERQPHRPPNNRANTVHSTWSYPNALHMRSRKSEARSASPTALPPRGLSSALDSSVELLSALSPEERELLGAITARGYPLRTAIIALQRMGQQTPDQVFSYLVAYEHLCQLGYDMAQVEEALEMFQNCEAKAEEFLHLLSQFNEMGFQQNAIKEVLLVHENHRERALEELMMRVA</sequence>
<dbReference type="InterPro" id="IPR015940">
    <property type="entry name" value="UBA"/>
</dbReference>
<evidence type="ECO:0000256" key="1">
    <source>
        <dbReference type="SAM" id="Coils"/>
    </source>
</evidence>
<dbReference type="Proteomes" id="UP000677803">
    <property type="component" value="Unassembled WGS sequence"/>
</dbReference>
<organism evidence="4 5">
    <name type="scientific">Menidia menidia</name>
    <name type="common">Atlantic silverside</name>
    <dbReference type="NCBI Taxonomy" id="238744"/>
    <lineage>
        <taxon>Eukaryota</taxon>
        <taxon>Metazoa</taxon>
        <taxon>Chordata</taxon>
        <taxon>Craniata</taxon>
        <taxon>Vertebrata</taxon>
        <taxon>Euteleostomi</taxon>
        <taxon>Actinopterygii</taxon>
        <taxon>Neopterygii</taxon>
        <taxon>Teleostei</taxon>
        <taxon>Neoteleostei</taxon>
        <taxon>Acanthomorphata</taxon>
        <taxon>Ovalentaria</taxon>
        <taxon>Atherinomorphae</taxon>
        <taxon>Atheriniformes</taxon>
        <taxon>Atherinopsidae</taxon>
        <taxon>Menidiinae</taxon>
        <taxon>Menidia</taxon>
    </lineage>
</organism>
<dbReference type="InterPro" id="IPR052831">
    <property type="entry name" value="Apoptosis_promoter"/>
</dbReference>
<accession>A0A8S4ADX3</accession>
<reference evidence="4" key="1">
    <citation type="submission" date="2021-05" db="EMBL/GenBank/DDBJ databases">
        <authorList>
            <person name="Tigano A."/>
        </authorList>
    </citation>
    <scope>NUCLEOTIDE SEQUENCE</scope>
</reference>
<evidence type="ECO:0000256" key="2">
    <source>
        <dbReference type="SAM" id="MobiDB-lite"/>
    </source>
</evidence>
<dbReference type="PANTHER" id="PTHR48190">
    <property type="entry name" value="PROGRAMMED CELL DEATH PROTEIN 7"/>
    <property type="match status" value="1"/>
</dbReference>
<evidence type="ECO:0000313" key="5">
    <source>
        <dbReference type="Proteomes" id="UP000677803"/>
    </source>
</evidence>
<feature type="compositionally biased region" description="Basic and acidic residues" evidence="2">
    <location>
        <begin position="431"/>
        <end position="448"/>
    </location>
</feature>
<feature type="domain" description="UBA" evidence="3">
    <location>
        <begin position="863"/>
        <end position="906"/>
    </location>
</feature>
<dbReference type="Pfam" id="PF21267">
    <property type="entry name" value="UBAP-1_UBA2"/>
    <property type="match status" value="1"/>
</dbReference>
<dbReference type="InterPro" id="IPR031974">
    <property type="entry name" value="PDCD7"/>
</dbReference>
<dbReference type="OrthoDB" id="2018023at2759"/>
<dbReference type="PANTHER" id="PTHR48190:SF2">
    <property type="entry name" value="PROGRAMMED CELL DEATH PROTEIN 7"/>
    <property type="match status" value="1"/>
</dbReference>
<dbReference type="InterPro" id="IPR049467">
    <property type="entry name" value="UBAP-1-like_UBA2"/>
</dbReference>
<dbReference type="InterPro" id="IPR042575">
    <property type="entry name" value="UBAP1_C"/>
</dbReference>
<keyword evidence="1" id="KW-0175">Coiled coil</keyword>
<feature type="region of interest" description="Disordered" evidence="2">
    <location>
        <begin position="624"/>
        <end position="782"/>
    </location>
</feature>
<gene>
    <name evidence="4" type="ORF">MMEN_LOCUS182</name>
</gene>
<dbReference type="EMBL" id="CAJRST010000001">
    <property type="protein sequence ID" value="CAG5850734.1"/>
    <property type="molecule type" value="Genomic_DNA"/>
</dbReference>
<protein>
    <submittedName>
        <fullName evidence="4">(Atlantic silverside) hypothetical protein</fullName>
    </submittedName>
</protein>
<name>A0A8S4ADX3_9TELE</name>
<feature type="compositionally biased region" description="Basic and acidic residues" evidence="2">
    <location>
        <begin position="662"/>
        <end position="677"/>
    </location>
</feature>
<proteinExistence type="predicted"/>
<dbReference type="AlphaFoldDB" id="A0A8S4ADX3"/>
<keyword evidence="5" id="KW-1185">Reference proteome</keyword>
<feature type="compositionally biased region" description="Polar residues" evidence="2">
    <location>
        <begin position="717"/>
        <end position="731"/>
    </location>
</feature>
<dbReference type="GO" id="GO:0005689">
    <property type="term" value="C:U12-type spliceosomal complex"/>
    <property type="evidence" value="ECO:0007669"/>
    <property type="project" value="TreeGrafter"/>
</dbReference>
<evidence type="ECO:0000259" key="3">
    <source>
        <dbReference type="PROSITE" id="PS50030"/>
    </source>
</evidence>
<feature type="coiled-coil region" evidence="1">
    <location>
        <begin position="336"/>
        <end position="366"/>
    </location>
</feature>
<evidence type="ECO:0000313" key="4">
    <source>
        <dbReference type="EMBL" id="CAG5850734.1"/>
    </source>
</evidence>
<dbReference type="CDD" id="cd14316">
    <property type="entry name" value="UBA2_UBAP1_like"/>
    <property type="match status" value="1"/>
</dbReference>